<evidence type="ECO:0000313" key="4">
    <source>
        <dbReference type="Proteomes" id="UP000176101"/>
    </source>
</evidence>
<feature type="region of interest" description="Disordered" evidence="1">
    <location>
        <begin position="105"/>
        <end position="147"/>
    </location>
</feature>
<reference evidence="3 4" key="1">
    <citation type="journal article" date="2016" name="Front. Microbiol.">
        <title>Comparative Genomics Analysis of Streptomyces Species Reveals Their Adaptation to the Marine Environment and Their Diversity at the Genomic Level.</title>
        <authorList>
            <person name="Tian X."/>
            <person name="Zhang Z."/>
            <person name="Yang T."/>
            <person name="Chen M."/>
            <person name="Li J."/>
            <person name="Chen F."/>
            <person name="Yang J."/>
            <person name="Li W."/>
            <person name="Zhang B."/>
            <person name="Zhang Z."/>
            <person name="Wu J."/>
            <person name="Zhang C."/>
            <person name="Long L."/>
            <person name="Xiao J."/>
        </authorList>
    </citation>
    <scope>NUCLEOTIDE SEQUENCE [LARGE SCALE GENOMIC DNA]</scope>
    <source>
        <strain evidence="3 4">SCSIO 02100</strain>
    </source>
</reference>
<evidence type="ECO:0000313" key="3">
    <source>
        <dbReference type="EMBL" id="OEV05302.1"/>
    </source>
</evidence>
<dbReference type="STRING" id="1075402.AN216_03555"/>
<feature type="transmembrane region" description="Helical" evidence="2">
    <location>
        <begin position="79"/>
        <end position="98"/>
    </location>
</feature>
<dbReference type="Proteomes" id="UP000176101">
    <property type="component" value="Unassembled WGS sequence"/>
</dbReference>
<protein>
    <submittedName>
        <fullName evidence="3">Uncharacterized protein</fullName>
    </submittedName>
</protein>
<keyword evidence="2" id="KW-1133">Transmembrane helix</keyword>
<feature type="region of interest" description="Disordered" evidence="1">
    <location>
        <begin position="1"/>
        <end position="22"/>
    </location>
</feature>
<accession>A0A1E7KMV4</accession>
<sequence>MSDKRNTPQDPSGQSSDGGSTAAHIQQVEELERQSNTAARLFDVRRIIGGLFVVYGVIVTFAGITASEADLEKAQDININLWTGLGMLALGIAFLVWLRLSPAVPPPPPEELVDGQGPEGSAGSEGSAGPEEPKGPAGSAGPESREP</sequence>
<organism evidence="3 4">
    <name type="scientific">Streptomyces oceani</name>
    <dbReference type="NCBI Taxonomy" id="1075402"/>
    <lineage>
        <taxon>Bacteria</taxon>
        <taxon>Bacillati</taxon>
        <taxon>Actinomycetota</taxon>
        <taxon>Actinomycetes</taxon>
        <taxon>Kitasatosporales</taxon>
        <taxon>Streptomycetaceae</taxon>
        <taxon>Streptomyces</taxon>
    </lineage>
</organism>
<feature type="compositionally biased region" description="Low complexity" evidence="1">
    <location>
        <begin position="8"/>
        <end position="20"/>
    </location>
</feature>
<comment type="caution">
    <text evidence="3">The sequence shown here is derived from an EMBL/GenBank/DDBJ whole genome shotgun (WGS) entry which is preliminary data.</text>
</comment>
<keyword evidence="2" id="KW-0472">Membrane</keyword>
<proteinExistence type="predicted"/>
<dbReference type="PATRIC" id="fig|1075402.3.peg.3355"/>
<feature type="transmembrane region" description="Helical" evidence="2">
    <location>
        <begin position="47"/>
        <end position="67"/>
    </location>
</feature>
<feature type="compositionally biased region" description="Low complexity" evidence="1">
    <location>
        <begin position="119"/>
        <end position="147"/>
    </location>
</feature>
<dbReference type="AlphaFoldDB" id="A0A1E7KMV4"/>
<evidence type="ECO:0000256" key="1">
    <source>
        <dbReference type="SAM" id="MobiDB-lite"/>
    </source>
</evidence>
<dbReference type="EMBL" id="LJGU01000101">
    <property type="protein sequence ID" value="OEV05302.1"/>
    <property type="molecule type" value="Genomic_DNA"/>
</dbReference>
<evidence type="ECO:0000256" key="2">
    <source>
        <dbReference type="SAM" id="Phobius"/>
    </source>
</evidence>
<keyword evidence="4" id="KW-1185">Reference proteome</keyword>
<name>A0A1E7KMV4_9ACTN</name>
<keyword evidence="2" id="KW-0812">Transmembrane</keyword>
<gene>
    <name evidence="3" type="ORF">AN216_03555</name>
</gene>